<comment type="caution">
    <text evidence="3">The sequence shown here is derived from an EMBL/GenBank/DDBJ whole genome shotgun (WGS) entry which is preliminary data.</text>
</comment>
<dbReference type="Pfam" id="PF02486">
    <property type="entry name" value="Rep_trans"/>
    <property type="match status" value="1"/>
</dbReference>
<accession>A0A5R9PFT1</accession>
<dbReference type="Proteomes" id="UP000308508">
    <property type="component" value="Unassembled WGS sequence"/>
</dbReference>
<feature type="domain" description="Replication initiation protein-like C-terminal" evidence="2">
    <location>
        <begin position="164"/>
        <end position="322"/>
    </location>
</feature>
<feature type="region of interest" description="Disordered" evidence="1">
    <location>
        <begin position="46"/>
        <end position="68"/>
    </location>
</feature>
<protein>
    <recommendedName>
        <fullName evidence="2">Replication initiation protein-like C-terminal domain-containing protein</fullName>
    </recommendedName>
</protein>
<dbReference type="EMBL" id="SROY01000003">
    <property type="protein sequence ID" value="TLX21598.1"/>
    <property type="molecule type" value="Genomic_DNA"/>
</dbReference>
<gene>
    <name evidence="3" type="ORF">E5S66_08705</name>
</gene>
<evidence type="ECO:0000256" key="1">
    <source>
        <dbReference type="SAM" id="MobiDB-lite"/>
    </source>
</evidence>
<name>A0A5R9PFT1_9GAMM</name>
<proteinExistence type="predicted"/>
<keyword evidence="4" id="KW-1185">Reference proteome</keyword>
<organism evidence="3 4">
    <name type="scientific">Thermomonas fusca</name>
    <dbReference type="NCBI Taxonomy" id="215690"/>
    <lineage>
        <taxon>Bacteria</taxon>
        <taxon>Pseudomonadati</taxon>
        <taxon>Pseudomonadota</taxon>
        <taxon>Gammaproteobacteria</taxon>
        <taxon>Lysobacterales</taxon>
        <taxon>Lysobacteraceae</taxon>
        <taxon>Thermomonas</taxon>
    </lineage>
</organism>
<evidence type="ECO:0000313" key="4">
    <source>
        <dbReference type="Proteomes" id="UP000308508"/>
    </source>
</evidence>
<evidence type="ECO:0000259" key="2">
    <source>
        <dbReference type="Pfam" id="PF02486"/>
    </source>
</evidence>
<dbReference type="AlphaFoldDB" id="A0A5R9PFT1"/>
<sequence length="356" mass="38990">MRRSHLGALKPCRDSSAQTGVTIMSTSQTLPLPQAAACAGARVERESAGGGASGCEPRPVTRGESPSRDQSTAHIDWFACTFLPGSAGLAIVESVFLLPRSDWEERPSGWQGYDHRIDLGGFGLLGHGGEHQRGTVHLELNAHGCARIEDWNAVRVWCEAYGVRITRVDLAHDDFTGQTVSIAKARAWFDEGQFNTGGRTPYARLVDDLGSDKGKTLYVGQRQNGKLCRVYEKGKQLGDPQSPWCRVEVEFRGKSRIIPHDVLLRASDYLAGAYPCLAYLSQRQDKVRTLTKAAEISYTRMVECLRSQYGPALNVMLGVEGGDPFAVLEQAMRPGTPKRLEHLPLGALKGSQDNVR</sequence>
<reference evidence="3 4" key="1">
    <citation type="submission" date="2019-04" db="EMBL/GenBank/DDBJ databases">
        <authorList>
            <person name="Grouzdev D.S."/>
            <person name="Nazina T.N."/>
        </authorList>
    </citation>
    <scope>NUCLEOTIDE SEQUENCE [LARGE SCALE GENOMIC DNA]</scope>
    <source>
        <strain evidence="3 4">SHC 3-19</strain>
    </source>
</reference>
<evidence type="ECO:0000313" key="3">
    <source>
        <dbReference type="EMBL" id="TLX21598.1"/>
    </source>
</evidence>
<dbReference type="InterPro" id="IPR003491">
    <property type="entry name" value="REP-like_C"/>
</dbReference>